<evidence type="ECO:0000313" key="1">
    <source>
        <dbReference type="EMBL" id="STZ74849.1"/>
    </source>
</evidence>
<gene>
    <name evidence="1" type="ORF">NCTC7911_03030</name>
</gene>
<organism evidence="1 2">
    <name type="scientific">Moraxella lacunata</name>
    <dbReference type="NCBI Taxonomy" id="477"/>
    <lineage>
        <taxon>Bacteria</taxon>
        <taxon>Pseudomonadati</taxon>
        <taxon>Pseudomonadota</taxon>
        <taxon>Gammaproteobacteria</taxon>
        <taxon>Moraxellales</taxon>
        <taxon>Moraxellaceae</taxon>
        <taxon>Moraxella</taxon>
    </lineage>
</organism>
<accession>A0A378UDU8</accession>
<dbReference type="EMBL" id="UGQC01000004">
    <property type="protein sequence ID" value="STZ74849.1"/>
    <property type="molecule type" value="Genomic_DNA"/>
</dbReference>
<dbReference type="RefSeq" id="WP_115248436.1">
    <property type="nucleotide sequence ID" value="NZ_UGQC01000004.1"/>
</dbReference>
<name>A0A378UDU8_MORLA</name>
<dbReference type="GeneID" id="302271498"/>
<sequence length="157" mass="19256">MIDVNIKHISNLFFALHDEVISYYLSSDEYNGYYNSDLKNYSDFQKWFPIVFRADEMEYVDYSDMANPYFKLLKNSLKFLILSRKTIENDIYLSGIDNIENSELFWNEYYIFLIRVYQYLFKEQFVYEDISKFKERIDKEFVENPSCPELWKEPIYK</sequence>
<protein>
    <submittedName>
        <fullName evidence="1">Uncharacterized protein</fullName>
    </submittedName>
</protein>
<evidence type="ECO:0000313" key="2">
    <source>
        <dbReference type="Proteomes" id="UP000254107"/>
    </source>
</evidence>
<dbReference type="Proteomes" id="UP000254107">
    <property type="component" value="Unassembled WGS sequence"/>
</dbReference>
<proteinExistence type="predicted"/>
<reference evidence="1 2" key="1">
    <citation type="submission" date="2018-06" db="EMBL/GenBank/DDBJ databases">
        <authorList>
            <consortium name="Pathogen Informatics"/>
            <person name="Doyle S."/>
        </authorList>
    </citation>
    <scope>NUCLEOTIDE SEQUENCE [LARGE SCALE GENOMIC DNA]</scope>
    <source>
        <strain evidence="1 2">NCTC7911</strain>
    </source>
</reference>
<dbReference type="AlphaFoldDB" id="A0A378UDU8"/>
<keyword evidence="2" id="KW-1185">Reference proteome</keyword>